<sequence length="348" mass="40413">MDLLPLGVTLNELPFRHFLMGAHIGKLLHQPCHHFIIGFKHFCEQSTNGCFKFISKHLSELCRCSDFTSINNSCSIDCSEWKCIEKTRTRLKREAKHSYYNHCEDLNEEENSGNDYKSEEVIILKAKEFLINQNFIIGRQGYDANIGNLYVKTSEWSKLFEEVVELEHFMMHLPQKPNIVVHVTSHQRAFFQQQIGVLWSMLSSYPCASHQVYFIHSPVVTQDSQTVTIQDYSRRIHEEVESALIHKYGKNICGDESGSYCLETLTETKMIFDILRTGQNQTVKLHLSKDHEILAEKGGCFVQYNCARLAMLFQHHQKAVDSDPLYLNKADKIFPNFTVVVYKVETYW</sequence>
<gene>
    <name evidence="2" type="primary">LOC106469400</name>
</gene>
<dbReference type="GeneID" id="106469400"/>
<evidence type="ECO:0000313" key="2">
    <source>
        <dbReference type="RefSeq" id="XP_022253623.1"/>
    </source>
</evidence>
<dbReference type="Proteomes" id="UP000694941">
    <property type="component" value="Unplaced"/>
</dbReference>
<name>A0ABM1TCL7_LIMPO</name>
<dbReference type="PANTHER" id="PTHR16043">
    <property type="entry name" value="DALRD3 PROTEIN"/>
    <property type="match status" value="1"/>
</dbReference>
<dbReference type="RefSeq" id="XP_022253623.1">
    <property type="nucleotide sequence ID" value="XM_022397915.1"/>
</dbReference>
<dbReference type="PANTHER" id="PTHR16043:SF1">
    <property type="entry name" value="DALR ANTICODON-BINDING DOMAIN-CONTAINING PROTEIN 3"/>
    <property type="match status" value="1"/>
</dbReference>
<accession>A0ABM1TCL7</accession>
<evidence type="ECO:0000313" key="1">
    <source>
        <dbReference type="Proteomes" id="UP000694941"/>
    </source>
</evidence>
<protein>
    <submittedName>
        <fullName evidence="2">DALR anticodon-binding domain-containing protein 3-like</fullName>
    </submittedName>
</protein>
<organism evidence="1 2">
    <name type="scientific">Limulus polyphemus</name>
    <name type="common">Atlantic horseshoe crab</name>
    <dbReference type="NCBI Taxonomy" id="6850"/>
    <lineage>
        <taxon>Eukaryota</taxon>
        <taxon>Metazoa</taxon>
        <taxon>Ecdysozoa</taxon>
        <taxon>Arthropoda</taxon>
        <taxon>Chelicerata</taxon>
        <taxon>Merostomata</taxon>
        <taxon>Xiphosura</taxon>
        <taxon>Limulidae</taxon>
        <taxon>Limulus</taxon>
    </lineage>
</organism>
<proteinExistence type="predicted"/>
<keyword evidence="1" id="KW-1185">Reference proteome</keyword>
<dbReference type="InterPro" id="IPR037380">
    <property type="entry name" value="DALRD3"/>
</dbReference>
<reference evidence="2" key="1">
    <citation type="submission" date="2025-08" db="UniProtKB">
        <authorList>
            <consortium name="RefSeq"/>
        </authorList>
    </citation>
    <scope>IDENTIFICATION</scope>
    <source>
        <tissue evidence="2">Muscle</tissue>
    </source>
</reference>